<dbReference type="EMBL" id="BT054591">
    <property type="protein sequence ID" value="ACL53198.1"/>
    <property type="molecule type" value="mRNA"/>
</dbReference>
<dbReference type="EMBL" id="BT068933">
    <property type="protein sequence ID" value="ACN35830.1"/>
    <property type="molecule type" value="mRNA"/>
</dbReference>
<feature type="compositionally biased region" description="Basic and acidic residues" evidence="1">
    <location>
        <begin position="125"/>
        <end position="136"/>
    </location>
</feature>
<reference evidence="2" key="1">
    <citation type="journal article" date="2009" name="PLoS Genet.">
        <title>Sequencing, mapping, and analysis of 27,455 maize full-length cDNAs.</title>
        <authorList>
            <person name="Soderlund C."/>
            <person name="Descour A."/>
            <person name="Kudrna D."/>
            <person name="Bomhoff M."/>
            <person name="Boyd L."/>
            <person name="Currie J."/>
            <person name="Angelova A."/>
            <person name="Collura K."/>
            <person name="Wissotski M."/>
            <person name="Ashley E."/>
            <person name="Morrow D."/>
            <person name="Fernandes J."/>
            <person name="Walbot V."/>
            <person name="Yu Y."/>
        </authorList>
    </citation>
    <scope>NUCLEOTIDE SEQUENCE</scope>
    <source>
        <strain evidence="2">B73</strain>
    </source>
</reference>
<dbReference type="AlphaFoldDB" id="B7ZYI4"/>
<dbReference type="EMBL" id="BT054544">
    <property type="protein sequence ID" value="ACL53151.1"/>
    <property type="molecule type" value="mRNA"/>
</dbReference>
<evidence type="ECO:0000256" key="1">
    <source>
        <dbReference type="SAM" id="MobiDB-lite"/>
    </source>
</evidence>
<reference evidence="2" key="2">
    <citation type="submission" date="2012-06" db="EMBL/GenBank/DDBJ databases">
        <authorList>
            <person name="Yu Y."/>
            <person name="Currie J."/>
            <person name="Lomeli R."/>
            <person name="Angelova A."/>
            <person name="Collura K."/>
            <person name="Wissotski M."/>
            <person name="Campos D."/>
            <person name="Kudrna D."/>
            <person name="Golser W."/>
            <person name="Ashely E."/>
            <person name="Descour A."/>
            <person name="Fernandes J."/>
            <person name="Soderlund C."/>
            <person name="Walbot V."/>
        </authorList>
    </citation>
    <scope>NUCLEOTIDE SEQUENCE</scope>
    <source>
        <strain evidence="2">B73</strain>
    </source>
</reference>
<dbReference type="EMBL" id="BT054376">
    <property type="protein sequence ID" value="ACL52983.1"/>
    <property type="molecule type" value="mRNA"/>
</dbReference>
<sequence length="404" mass="44422">MVASSQLCERRRLELLVVPEDALAVLGLDVDALPGLAPGRLGNRGRVEVVVVPEDGPDRLGGLHGVVVRHGGEEVVRDVRVRDVVEHAVEDAVVAVHGGQRAAQPVPLARVVVGERRVGVLQVGDEHQPRVHDQQRHGVHAHHPPDPERRRQLVQPERHGHDAGVRDEDLGALPVVVDGAVGVEVAGEARVRPPRRVGRQVQRPPEGELHHDVHHPADRVVVHVRGVPRQRLLLLGHEHLVALQGPRVGVVAPVAVLPREVGHHERRVQHQADHVVQERVVREGVVAALVRDDPHAGAHAPLRDPVQRPGGVAERAWERRYDGQREVEERRGDHQVVDHVREGLEHRALEAVWRDGLLDLTQSERRLLHRRPLHRGATGSSGELLLLLPLLLGHPAAGTHLAPD</sequence>
<dbReference type="EMBL" id="BT088344">
    <property type="protein sequence ID" value="ACR38697.1"/>
    <property type="molecule type" value="mRNA"/>
</dbReference>
<name>B7ZYI4_MAIZE</name>
<dbReference type="EMBL" id="BT054563">
    <property type="protein sequence ID" value="ACL53170.1"/>
    <property type="molecule type" value="mRNA"/>
</dbReference>
<feature type="region of interest" description="Disordered" evidence="1">
    <location>
        <begin position="193"/>
        <end position="212"/>
    </location>
</feature>
<feature type="region of interest" description="Disordered" evidence="1">
    <location>
        <begin position="125"/>
        <end position="165"/>
    </location>
</feature>
<protein>
    <submittedName>
        <fullName evidence="2">Uncharacterized protein</fullName>
    </submittedName>
</protein>
<feature type="compositionally biased region" description="Basic and acidic residues" evidence="1">
    <location>
        <begin position="143"/>
        <end position="165"/>
    </location>
</feature>
<proteinExistence type="evidence at transcript level"/>
<accession>B7ZYI4</accession>
<evidence type="ECO:0000313" key="2">
    <source>
        <dbReference type="EMBL" id="ACL52983.1"/>
    </source>
</evidence>
<organism evidence="2">
    <name type="scientific">Zea mays</name>
    <name type="common">Maize</name>
    <dbReference type="NCBI Taxonomy" id="4577"/>
    <lineage>
        <taxon>Eukaryota</taxon>
        <taxon>Viridiplantae</taxon>
        <taxon>Streptophyta</taxon>
        <taxon>Embryophyta</taxon>
        <taxon>Tracheophyta</taxon>
        <taxon>Spermatophyta</taxon>
        <taxon>Magnoliopsida</taxon>
        <taxon>Liliopsida</taxon>
        <taxon>Poales</taxon>
        <taxon>Poaceae</taxon>
        <taxon>PACMAD clade</taxon>
        <taxon>Panicoideae</taxon>
        <taxon>Andropogonodae</taxon>
        <taxon>Andropogoneae</taxon>
        <taxon>Tripsacinae</taxon>
        <taxon>Zea</taxon>
    </lineage>
</organism>